<name>A0A9N9Q653_9HELO</name>
<evidence type="ECO:0000313" key="2">
    <source>
        <dbReference type="Proteomes" id="UP000701801"/>
    </source>
</evidence>
<evidence type="ECO:0000313" key="1">
    <source>
        <dbReference type="EMBL" id="CAG8975151.1"/>
    </source>
</evidence>
<reference evidence="1" key="1">
    <citation type="submission" date="2021-07" db="EMBL/GenBank/DDBJ databases">
        <authorList>
            <person name="Durling M."/>
        </authorList>
    </citation>
    <scope>NUCLEOTIDE SEQUENCE</scope>
</reference>
<comment type="caution">
    <text evidence="1">The sequence shown here is derived from an EMBL/GenBank/DDBJ whole genome shotgun (WGS) entry which is preliminary data.</text>
</comment>
<dbReference type="Proteomes" id="UP000701801">
    <property type="component" value="Unassembled WGS sequence"/>
</dbReference>
<proteinExistence type="predicted"/>
<keyword evidence="2" id="KW-1185">Reference proteome</keyword>
<gene>
    <name evidence="1" type="ORF">HYALB_00004450</name>
</gene>
<sequence>MDEVQTPPRLWLVVLEKGSWMAMAPTTNRTDPFTSSKIHNCLDICPYSVLNKQDFEEGTNQLFSRELIKKVPVFVDFNFLNTKDLINNLIPFNKKTHQAVSVSRYNPVTNTANHHHFQIFHLAEQKTFPFATPAL</sequence>
<dbReference type="EMBL" id="CAJVRM010000127">
    <property type="protein sequence ID" value="CAG8975151.1"/>
    <property type="molecule type" value="Genomic_DNA"/>
</dbReference>
<protein>
    <submittedName>
        <fullName evidence="1">Uncharacterized protein</fullName>
    </submittedName>
</protein>
<dbReference type="AlphaFoldDB" id="A0A9N9Q653"/>
<accession>A0A9N9Q653</accession>
<organism evidence="1 2">
    <name type="scientific">Hymenoscyphus albidus</name>
    <dbReference type="NCBI Taxonomy" id="595503"/>
    <lineage>
        <taxon>Eukaryota</taxon>
        <taxon>Fungi</taxon>
        <taxon>Dikarya</taxon>
        <taxon>Ascomycota</taxon>
        <taxon>Pezizomycotina</taxon>
        <taxon>Leotiomycetes</taxon>
        <taxon>Helotiales</taxon>
        <taxon>Helotiaceae</taxon>
        <taxon>Hymenoscyphus</taxon>
    </lineage>
</organism>